<dbReference type="GO" id="GO:0005829">
    <property type="term" value="C:cytosol"/>
    <property type="evidence" value="ECO:0007669"/>
    <property type="project" value="TreeGrafter"/>
</dbReference>
<evidence type="ECO:0000313" key="1">
    <source>
        <dbReference type="EMBL" id="CAB3831870.1"/>
    </source>
</evidence>
<dbReference type="EMBL" id="CADIKW010000001">
    <property type="protein sequence ID" value="CAB3831870.1"/>
    <property type="molecule type" value="Genomic_DNA"/>
</dbReference>
<dbReference type="PANTHER" id="PTHR33221">
    <property type="entry name" value="WINGED HELIX-TURN-HELIX TRANSCRIPTIONAL REGULATOR, RRF2 FAMILY"/>
    <property type="match status" value="1"/>
</dbReference>
<accession>A0A6S7CHU5</accession>
<reference evidence="1 2" key="1">
    <citation type="submission" date="2020-04" db="EMBL/GenBank/DDBJ databases">
        <authorList>
            <person name="De Canck E."/>
        </authorList>
    </citation>
    <scope>NUCLEOTIDE SEQUENCE [LARGE SCALE GENOMIC DNA]</scope>
    <source>
        <strain evidence="1 2">LMG 26841</strain>
    </source>
</reference>
<dbReference type="InterPro" id="IPR036388">
    <property type="entry name" value="WH-like_DNA-bd_sf"/>
</dbReference>
<dbReference type="Pfam" id="PF02082">
    <property type="entry name" value="Rrf2"/>
    <property type="match status" value="1"/>
</dbReference>
<organism evidence="1 2">
    <name type="scientific">Achromobacter dolens</name>
    <dbReference type="NCBI Taxonomy" id="1287738"/>
    <lineage>
        <taxon>Bacteria</taxon>
        <taxon>Pseudomonadati</taxon>
        <taxon>Pseudomonadota</taxon>
        <taxon>Betaproteobacteria</taxon>
        <taxon>Burkholderiales</taxon>
        <taxon>Alcaligenaceae</taxon>
        <taxon>Achromobacter</taxon>
    </lineage>
</organism>
<evidence type="ECO:0000313" key="2">
    <source>
        <dbReference type="Proteomes" id="UP000494272"/>
    </source>
</evidence>
<dbReference type="PANTHER" id="PTHR33221:SF15">
    <property type="entry name" value="HTH-TYPE TRANSCRIPTIONAL REGULATOR YWGB-RELATED"/>
    <property type="match status" value="1"/>
</dbReference>
<dbReference type="Proteomes" id="UP000494272">
    <property type="component" value="Unassembled WGS sequence"/>
</dbReference>
<dbReference type="InterPro" id="IPR036390">
    <property type="entry name" value="WH_DNA-bd_sf"/>
</dbReference>
<name>A0A6S7CHU5_9BURK</name>
<gene>
    <name evidence="1" type="ORF">LMG26841_01007</name>
</gene>
<dbReference type="GO" id="GO:0003700">
    <property type="term" value="F:DNA-binding transcription factor activity"/>
    <property type="evidence" value="ECO:0007669"/>
    <property type="project" value="TreeGrafter"/>
</dbReference>
<dbReference type="Gene3D" id="1.10.10.10">
    <property type="entry name" value="Winged helix-like DNA-binding domain superfamily/Winged helix DNA-binding domain"/>
    <property type="match status" value="1"/>
</dbReference>
<dbReference type="AlphaFoldDB" id="A0A6S7CHU5"/>
<proteinExistence type="predicted"/>
<protein>
    <recommendedName>
        <fullName evidence="3">HTH-type transcriptional regulator YwnA</fullName>
    </recommendedName>
</protein>
<dbReference type="PROSITE" id="PS51197">
    <property type="entry name" value="HTH_RRF2_2"/>
    <property type="match status" value="1"/>
</dbReference>
<dbReference type="InterPro" id="IPR000944">
    <property type="entry name" value="Tscrpt_reg_Rrf2"/>
</dbReference>
<dbReference type="SUPFAM" id="SSF46785">
    <property type="entry name" value="Winged helix' DNA-binding domain"/>
    <property type="match status" value="1"/>
</dbReference>
<evidence type="ECO:0008006" key="3">
    <source>
        <dbReference type="Google" id="ProtNLM"/>
    </source>
</evidence>
<sequence>MFAKRVTLKVAHFHDPESMQRDTRLARLLHVLVHMHLRGGTTTSQTIALMLHTNPVVVRRTMGALRDAGFVTSTGGPGGGWTLARDLDSLTVRDVCEAIAHTTLFAVGPAQDNDACPVEAAVNRRINAALAAAEAALMTAFGEVPLSEIAGEIRAPAARGRSR</sequence>
<keyword evidence="2" id="KW-1185">Reference proteome</keyword>